<reference evidence="2" key="2">
    <citation type="journal article" date="2018" name="Mol. Plant Microbe Interact.">
        <title>Genome sequence resources for the wheat stripe rust pathogen (Puccinia striiformis f. sp. tritici) and the barley stripe rust pathogen (Puccinia striiformis f. sp. hordei).</title>
        <authorList>
            <person name="Xia C."/>
            <person name="Wang M."/>
            <person name="Yin C."/>
            <person name="Cornejo O.E."/>
            <person name="Hulbert S.H."/>
            <person name="Chen X."/>
        </authorList>
    </citation>
    <scope>NUCLEOTIDE SEQUENCE [LARGE SCALE GENOMIC DNA]</scope>
    <source>
        <strain evidence="2">93-210</strain>
    </source>
</reference>
<reference evidence="2" key="1">
    <citation type="journal article" date="2018" name="BMC Genomics">
        <title>Genomic insights into host adaptation between the wheat stripe rust pathogen (Puccinia striiformis f. sp. tritici) and the barley stripe rust pathogen (Puccinia striiformis f. sp. hordei).</title>
        <authorList>
            <person name="Xia C."/>
            <person name="Wang M."/>
            <person name="Yin C."/>
            <person name="Cornejo O.E."/>
            <person name="Hulbert S.H."/>
            <person name="Chen X."/>
        </authorList>
    </citation>
    <scope>NUCLEOTIDE SEQUENCE [LARGE SCALE GENOMIC DNA]</scope>
    <source>
        <strain evidence="2">93-210</strain>
    </source>
</reference>
<proteinExistence type="predicted"/>
<gene>
    <name evidence="1" type="ORF">MJO28_016529</name>
</gene>
<dbReference type="Proteomes" id="UP001060170">
    <property type="component" value="Chromosome 18"/>
</dbReference>
<comment type="caution">
    <text evidence="1">The sequence shown here is derived from an EMBL/GenBank/DDBJ whole genome shotgun (WGS) entry which is preliminary data.</text>
</comment>
<name>A0ACC0DNA0_9BASI</name>
<protein>
    <submittedName>
        <fullName evidence="1">Uncharacterized protein</fullName>
    </submittedName>
</protein>
<reference evidence="1 2" key="3">
    <citation type="journal article" date="2022" name="Microbiol. Spectr.">
        <title>Folding features and dynamics of 3D genome architecture in plant fungal pathogens.</title>
        <authorList>
            <person name="Xia C."/>
        </authorList>
    </citation>
    <scope>NUCLEOTIDE SEQUENCE [LARGE SCALE GENOMIC DNA]</scope>
    <source>
        <strain evidence="1 2">93-210</strain>
    </source>
</reference>
<evidence type="ECO:0000313" key="1">
    <source>
        <dbReference type="EMBL" id="KAI7935658.1"/>
    </source>
</evidence>
<accession>A0ACC0DNA0</accession>
<sequence>MNPNRQAQSYQSRSLASSIYNGPQSNFPSHTPTEQYPQPYSKRTSQGFSHPGHGPNHHTNQQDMSDRPAGPARYFVNEFGMMIVDGDPEFGQPPHQHRLTPPNNSNHHNLDGLQTHQLIDAPNHLDGPPGLAFNGRGGAQTGWPSLAFNGPGGGQPGPPSLAYNNGCGGGQTGPPSLAFNGPETEHHTGGGQPGPPSLAHNGRGGGQTGTPCLTFNGRGGGQPGQPSLAHNGRGGGQTGAPRLAFNGRGGGQTQLAAAHHRLDGPPGLAYNGRGGDQTQLPNSAPTSDSPSGEVNSTANTNQDHAKRLKSKQREVNCLLKSLAKDRMPPVPDTTMDSSHDTNTVNSELQHARSHDNAARIGSGESDVENDGISNFEGGDDNGGDDDGGNNDGGNAGGDDDDCFAPVPEEVMEEIVGMDLDELRQYEALHAQNKRLPAFLKAELDDMYHEFERQLHIFAIRYQLHVALLYMHIGQISKMRGATNYNNFCRFDPQARLIFSSKEEPLKIRCKEVAKVWATIDQETKAKYKDPAYIETIRGDVPMIVVDGSIQTVRKTHVADTTLNLASNQKSVTFVKRWAKETINRMNEIAACHRIQAFLVIASGKSSGDIFITGGTRVGVSYLNMLVKSGDPICKFHTYAAGLAVIEELTNSSPEATSEKIISTTATQKRKRSQIAETDKDQDTGETDQYSQGAIESSKQISKKLKKMLNDAGGKQFRGWPGKNALRDLGKAHIQLKIKKNSDNFIANEILQPIKAINLATLQRILRAIGEGWIRLKYQEDDEIASSPPENGSEEDERLAKRPKRNSKPNKRSKKSKSALDDQSEEEAVETSGSEEDSESELDLDDEE</sequence>
<keyword evidence="2" id="KW-1185">Reference proteome</keyword>
<evidence type="ECO:0000313" key="2">
    <source>
        <dbReference type="Proteomes" id="UP001060170"/>
    </source>
</evidence>
<dbReference type="EMBL" id="CM045882">
    <property type="protein sequence ID" value="KAI7935658.1"/>
    <property type="molecule type" value="Genomic_DNA"/>
</dbReference>
<organism evidence="1 2">
    <name type="scientific">Puccinia striiformis f. sp. tritici</name>
    <dbReference type="NCBI Taxonomy" id="168172"/>
    <lineage>
        <taxon>Eukaryota</taxon>
        <taxon>Fungi</taxon>
        <taxon>Dikarya</taxon>
        <taxon>Basidiomycota</taxon>
        <taxon>Pucciniomycotina</taxon>
        <taxon>Pucciniomycetes</taxon>
        <taxon>Pucciniales</taxon>
        <taxon>Pucciniaceae</taxon>
        <taxon>Puccinia</taxon>
    </lineage>
</organism>